<dbReference type="Pfam" id="PF00355">
    <property type="entry name" value="Rieske"/>
    <property type="match status" value="1"/>
</dbReference>
<evidence type="ECO:0000256" key="3">
    <source>
        <dbReference type="ARBA" id="ARBA00023002"/>
    </source>
</evidence>
<evidence type="ECO:0000256" key="2">
    <source>
        <dbReference type="ARBA" id="ARBA00022723"/>
    </source>
</evidence>
<dbReference type="PANTHER" id="PTHR21266:SF59">
    <property type="entry name" value="BLR4922 PROTEIN"/>
    <property type="match status" value="1"/>
</dbReference>
<evidence type="ECO:0000313" key="8">
    <source>
        <dbReference type="Proteomes" id="UP000693952"/>
    </source>
</evidence>
<keyword evidence="1" id="KW-0001">2Fe-2S</keyword>
<gene>
    <name evidence="7" type="ORF">KSS89_13960</name>
</gene>
<dbReference type="SUPFAM" id="SSF50022">
    <property type="entry name" value="ISP domain"/>
    <property type="match status" value="1"/>
</dbReference>
<feature type="domain" description="Rieske" evidence="6">
    <location>
        <begin position="11"/>
        <end position="115"/>
    </location>
</feature>
<keyword evidence="5" id="KW-0411">Iron-sulfur</keyword>
<dbReference type="InterPro" id="IPR044043">
    <property type="entry name" value="VanA_C_cat"/>
</dbReference>
<keyword evidence="2" id="KW-0479">Metal-binding</keyword>
<dbReference type="SUPFAM" id="SSF55961">
    <property type="entry name" value="Bet v1-like"/>
    <property type="match status" value="1"/>
</dbReference>
<keyword evidence="4" id="KW-0408">Iron</keyword>
<dbReference type="Proteomes" id="UP000693952">
    <property type="component" value="Chromosome"/>
</dbReference>
<keyword evidence="8" id="KW-1185">Reference proteome</keyword>
<evidence type="ECO:0000256" key="1">
    <source>
        <dbReference type="ARBA" id="ARBA00022714"/>
    </source>
</evidence>
<dbReference type="PANTHER" id="PTHR21266">
    <property type="entry name" value="IRON-SULFUR DOMAIN CONTAINING PROTEIN"/>
    <property type="match status" value="1"/>
</dbReference>
<protein>
    <submittedName>
        <fullName evidence="7">Aromatic ring-hydroxylating dioxygenase subunit alpha</fullName>
    </submittedName>
</protein>
<keyword evidence="3" id="KW-0560">Oxidoreductase</keyword>
<dbReference type="Gene3D" id="2.102.10.10">
    <property type="entry name" value="Rieske [2Fe-2S] iron-sulphur domain"/>
    <property type="match status" value="1"/>
</dbReference>
<name>A0ABX8MY09_9PSED</name>
<dbReference type="RefSeq" id="WP_124346612.1">
    <property type="nucleotide sequence ID" value="NZ_CP027706.1"/>
</dbReference>
<dbReference type="PROSITE" id="PS51296">
    <property type="entry name" value="RIESKE"/>
    <property type="match status" value="1"/>
</dbReference>
<proteinExistence type="predicted"/>
<evidence type="ECO:0000259" key="6">
    <source>
        <dbReference type="PROSITE" id="PS51296"/>
    </source>
</evidence>
<dbReference type="InterPro" id="IPR017941">
    <property type="entry name" value="Rieske_2Fe-2S"/>
</dbReference>
<keyword evidence="7" id="KW-0223">Dioxygenase</keyword>
<evidence type="ECO:0000256" key="5">
    <source>
        <dbReference type="ARBA" id="ARBA00023014"/>
    </source>
</evidence>
<reference evidence="7" key="1">
    <citation type="submission" date="2021-06" db="EMBL/GenBank/DDBJ databases">
        <title>Updating the genus Pseudomonas: Description of 43 new species and partition of the Pseudomonas putida group.</title>
        <authorList>
            <person name="Girard L."/>
            <person name="Lood C."/>
            <person name="Vandamme P."/>
            <person name="Rokni-Zadeh H."/>
            <person name="van Noort V."/>
            <person name="Hofte M."/>
            <person name="Lavigne R."/>
            <person name="De Mot R."/>
        </authorList>
    </citation>
    <scope>NUCLEOTIDE SEQUENCE</scope>
    <source>
        <strain evidence="7">CMR12a</strain>
    </source>
</reference>
<evidence type="ECO:0000256" key="4">
    <source>
        <dbReference type="ARBA" id="ARBA00023004"/>
    </source>
</evidence>
<dbReference type="GO" id="GO:0051213">
    <property type="term" value="F:dioxygenase activity"/>
    <property type="evidence" value="ECO:0007669"/>
    <property type="project" value="UniProtKB-KW"/>
</dbReference>
<evidence type="ECO:0000313" key="7">
    <source>
        <dbReference type="EMBL" id="QXH43273.1"/>
    </source>
</evidence>
<dbReference type="Gene3D" id="3.90.380.10">
    <property type="entry name" value="Naphthalene 1,2-dioxygenase Alpha Subunit, Chain A, domain 1"/>
    <property type="match status" value="1"/>
</dbReference>
<organism evidence="7 8">
    <name type="scientific">Pseudomonas sessilinigenes</name>
    <dbReference type="NCBI Taxonomy" id="658629"/>
    <lineage>
        <taxon>Bacteria</taxon>
        <taxon>Pseudomonadati</taxon>
        <taxon>Pseudomonadota</taxon>
        <taxon>Gammaproteobacteria</taxon>
        <taxon>Pseudomonadales</taxon>
        <taxon>Pseudomonadaceae</taxon>
        <taxon>Pseudomonas</taxon>
    </lineage>
</organism>
<accession>A0ABX8MY09</accession>
<dbReference type="InterPro" id="IPR050584">
    <property type="entry name" value="Cholesterol_7-desaturase"/>
</dbReference>
<dbReference type="Pfam" id="PF19112">
    <property type="entry name" value="VanA_C"/>
    <property type="match status" value="1"/>
</dbReference>
<dbReference type="InterPro" id="IPR036922">
    <property type="entry name" value="Rieske_2Fe-2S_sf"/>
</dbReference>
<sequence length="333" mass="37451">MTKMTAYRNFWHPLALSTEVGGKPARFMLLGENLVAYRTQFGITVLKDLCIHRGCALSIGRVLDDGTLECPYHGWRYDHAGQCVRIPALPPGQPIPSKARAISYQVREQNDIVWVALGEPLAPFPDYLPDADYATPGTRSLIVDVYDWNVGAGRAVENFLDLAHFPFVHDSWLGDRADTQIEPYDVESTEYRLDFSYLQLQPGDLTTDSSEKLALRYTYLAPFTGHIRRSTPRTGEWTCVSLFAAPIDEKRTRAYVTFVRSFDTDPGSDAQYLSFVDTVIKQDAAILETVRPEEIPTDLREELHIRVPDIAGMVFRRILSDIEGRISVSGSSS</sequence>
<dbReference type="EMBL" id="CP077074">
    <property type="protein sequence ID" value="QXH43273.1"/>
    <property type="molecule type" value="Genomic_DNA"/>
</dbReference>